<feature type="domain" description="D-serine dehydratase-like" evidence="1">
    <location>
        <begin position="1"/>
        <end position="94"/>
    </location>
</feature>
<proteinExistence type="predicted"/>
<dbReference type="InterPro" id="IPR026956">
    <property type="entry name" value="D-ser_dehydrat-like_dom"/>
</dbReference>
<gene>
    <name evidence="2" type="ORF">METZ01_LOCUS324974</name>
</gene>
<dbReference type="InterPro" id="IPR042208">
    <property type="entry name" value="D-ser_dehydrat-like_sf"/>
</dbReference>
<feature type="non-terminal residue" evidence="2">
    <location>
        <position position="1"/>
    </location>
</feature>
<dbReference type="AlphaFoldDB" id="A0A382PH54"/>
<dbReference type="Gene3D" id="2.40.37.20">
    <property type="entry name" value="D-serine dehydratase-like domain"/>
    <property type="match status" value="1"/>
</dbReference>
<dbReference type="SMART" id="SM01119">
    <property type="entry name" value="D-ser_dehydrat"/>
    <property type="match status" value="1"/>
</dbReference>
<protein>
    <recommendedName>
        <fullName evidence="1">D-serine dehydratase-like domain-containing protein</fullName>
    </recommendedName>
</protein>
<reference evidence="2" key="1">
    <citation type="submission" date="2018-05" db="EMBL/GenBank/DDBJ databases">
        <authorList>
            <person name="Lanie J.A."/>
            <person name="Ng W.-L."/>
            <person name="Kazmierczak K.M."/>
            <person name="Andrzejewski T.M."/>
            <person name="Davidsen T.M."/>
            <person name="Wayne K.J."/>
            <person name="Tettelin H."/>
            <person name="Glass J.I."/>
            <person name="Rusch D."/>
            <person name="Podicherti R."/>
            <person name="Tsui H.-C.T."/>
            <person name="Winkler M.E."/>
        </authorList>
    </citation>
    <scope>NUCLEOTIDE SEQUENCE</scope>
</reference>
<organism evidence="2">
    <name type="scientific">marine metagenome</name>
    <dbReference type="NCBI Taxonomy" id="408172"/>
    <lineage>
        <taxon>unclassified sequences</taxon>
        <taxon>metagenomes</taxon>
        <taxon>ecological metagenomes</taxon>
    </lineage>
</organism>
<sequence>ISKQNSNRAILNFGKRDVHYDRGYPIPLSIYRKGKLFQKIHPKQNKYQVYKMSDHHAFLYFKNDQDIRIGDLIKLGVTHPCVTIDKWDFFYMIDEKYNIKEGLKTFF</sequence>
<name>A0A382PH54_9ZZZZ</name>
<evidence type="ECO:0000313" key="2">
    <source>
        <dbReference type="EMBL" id="SVC72120.1"/>
    </source>
</evidence>
<evidence type="ECO:0000259" key="1">
    <source>
        <dbReference type="SMART" id="SM01119"/>
    </source>
</evidence>
<dbReference type="Pfam" id="PF14031">
    <property type="entry name" value="D-ser_dehydrat"/>
    <property type="match status" value="1"/>
</dbReference>
<dbReference type="EMBL" id="UINC01107040">
    <property type="protein sequence ID" value="SVC72120.1"/>
    <property type="molecule type" value="Genomic_DNA"/>
</dbReference>
<accession>A0A382PH54</accession>